<dbReference type="CDD" id="cd01283">
    <property type="entry name" value="cytidine_deaminase"/>
    <property type="match status" value="1"/>
</dbReference>
<keyword evidence="16" id="KW-1185">Reference proteome</keyword>
<dbReference type="GO" id="GO:0004126">
    <property type="term" value="F:cytidine deaminase activity"/>
    <property type="evidence" value="ECO:0007669"/>
    <property type="project" value="UniProtKB-UniRule"/>
</dbReference>
<sequence>MSMTQEQKQALVNEAVEAGKNAYCIYSKYVVGACLQTPSGKYIRGCNVENASYGASICAERCAVFSAVAQGEREFDAVAVIGMGGAVPCGMCRQVLNEFNPKMVVLVGDLDGKIVLDTTLDYMLPHAFGPSNLLDLNLKE</sequence>
<comment type="cofactor">
    <cofactor evidence="1 12 13">
        <name>Zn(2+)</name>
        <dbReference type="ChEBI" id="CHEBI:29105"/>
    </cofactor>
</comment>
<dbReference type="NCBIfam" id="TIGR01354">
    <property type="entry name" value="cyt_deam_tetra"/>
    <property type="match status" value="1"/>
</dbReference>
<dbReference type="NCBIfam" id="NF004064">
    <property type="entry name" value="PRK05578.1"/>
    <property type="match status" value="1"/>
</dbReference>
<keyword evidence="5 12" id="KW-0479">Metal-binding</keyword>
<comment type="catalytic activity">
    <reaction evidence="9 13">
        <text>cytidine + H2O + H(+) = uridine + NH4(+)</text>
        <dbReference type="Rhea" id="RHEA:16069"/>
        <dbReference type="ChEBI" id="CHEBI:15377"/>
        <dbReference type="ChEBI" id="CHEBI:15378"/>
        <dbReference type="ChEBI" id="CHEBI:16704"/>
        <dbReference type="ChEBI" id="CHEBI:17562"/>
        <dbReference type="ChEBI" id="CHEBI:28938"/>
        <dbReference type="EC" id="3.5.4.5"/>
    </reaction>
</comment>
<comment type="function">
    <text evidence="2 13">This enzyme scavenges exogenous and endogenous cytidine and 2'-deoxycytidine for UMP synthesis.</text>
</comment>
<evidence type="ECO:0000256" key="11">
    <source>
        <dbReference type="PIRSR" id="PIRSR606262-2"/>
    </source>
</evidence>
<evidence type="ECO:0000313" key="15">
    <source>
        <dbReference type="EMBL" id="GCA62747.1"/>
    </source>
</evidence>
<dbReference type="Pfam" id="PF00383">
    <property type="entry name" value="dCMP_cyt_deam_1"/>
    <property type="match status" value="1"/>
</dbReference>
<dbReference type="InterPro" id="IPR006262">
    <property type="entry name" value="Cyt_deam_tetra"/>
</dbReference>
<evidence type="ECO:0000259" key="14">
    <source>
        <dbReference type="PROSITE" id="PS51747"/>
    </source>
</evidence>
<comment type="similarity">
    <text evidence="3 13">Belongs to the cytidine and deoxycytidylate deaminase family.</text>
</comment>
<feature type="binding site" evidence="11">
    <location>
        <begin position="47"/>
        <end position="53"/>
    </location>
    <ligand>
        <name>substrate</name>
    </ligand>
</feature>
<comment type="catalytic activity">
    <reaction evidence="13">
        <text>2'-deoxycytidine + H2O + H(+) = 2'-deoxyuridine + NH4(+)</text>
        <dbReference type="Rhea" id="RHEA:13433"/>
        <dbReference type="ChEBI" id="CHEBI:15377"/>
        <dbReference type="ChEBI" id="CHEBI:15378"/>
        <dbReference type="ChEBI" id="CHEBI:15698"/>
        <dbReference type="ChEBI" id="CHEBI:16450"/>
        <dbReference type="ChEBI" id="CHEBI:28938"/>
        <dbReference type="EC" id="3.5.4.5"/>
    </reaction>
</comment>
<dbReference type="FunFam" id="3.40.140.10:FF:000008">
    <property type="entry name" value="Cytidine deaminase"/>
    <property type="match status" value="1"/>
</dbReference>
<keyword evidence="6 13" id="KW-0378">Hydrolase</keyword>
<evidence type="ECO:0000256" key="6">
    <source>
        <dbReference type="ARBA" id="ARBA00022801"/>
    </source>
</evidence>
<dbReference type="OrthoDB" id="414540at2759"/>
<feature type="binding site" evidence="12">
    <location>
        <position position="89"/>
    </location>
    <ligand>
        <name>Zn(2+)</name>
        <dbReference type="ChEBI" id="CHEBI:29105"/>
        <note>catalytic</note>
    </ligand>
</feature>
<evidence type="ECO:0000256" key="4">
    <source>
        <dbReference type="ARBA" id="ARBA00012783"/>
    </source>
</evidence>
<dbReference type="EC" id="3.5.4.5" evidence="4 13"/>
<dbReference type="Proteomes" id="UP000265618">
    <property type="component" value="Unassembled WGS sequence"/>
</dbReference>
<feature type="domain" description="CMP/dCMP-type deaminase" evidence="14">
    <location>
        <begin position="6"/>
        <end position="131"/>
    </location>
</feature>
<dbReference type="GO" id="GO:0042802">
    <property type="term" value="F:identical protein binding"/>
    <property type="evidence" value="ECO:0007669"/>
    <property type="project" value="UniProtKB-ARBA"/>
</dbReference>
<dbReference type="GO" id="GO:0055086">
    <property type="term" value="P:nucleobase-containing small molecule metabolic process"/>
    <property type="evidence" value="ECO:0007669"/>
    <property type="project" value="UniProtKB-ARBA"/>
</dbReference>
<dbReference type="InterPro" id="IPR016193">
    <property type="entry name" value="Cytidine_deaminase-like"/>
</dbReference>
<keyword evidence="7 12" id="KW-0862">Zinc</keyword>
<dbReference type="Gene3D" id="3.40.140.10">
    <property type="entry name" value="Cytidine Deaminase, domain 2"/>
    <property type="match status" value="1"/>
</dbReference>
<dbReference type="PROSITE" id="PS51747">
    <property type="entry name" value="CYT_DCMP_DEAMINASES_2"/>
    <property type="match status" value="1"/>
</dbReference>
<evidence type="ECO:0000256" key="2">
    <source>
        <dbReference type="ARBA" id="ARBA00003949"/>
    </source>
</evidence>
<dbReference type="GO" id="GO:0008270">
    <property type="term" value="F:zinc ion binding"/>
    <property type="evidence" value="ECO:0007669"/>
    <property type="project" value="UniProtKB-UniRule"/>
</dbReference>
<evidence type="ECO:0000256" key="10">
    <source>
        <dbReference type="PIRSR" id="PIRSR606262-1"/>
    </source>
</evidence>
<dbReference type="GO" id="GO:0072527">
    <property type="term" value="P:pyrimidine-containing compound metabolic process"/>
    <property type="evidence" value="ECO:0007669"/>
    <property type="project" value="UniProtKB-ARBA"/>
</dbReference>
<dbReference type="PANTHER" id="PTHR11644">
    <property type="entry name" value="CYTIDINE DEAMINASE"/>
    <property type="match status" value="1"/>
</dbReference>
<accession>A0A391NLJ3</accession>
<evidence type="ECO:0000256" key="3">
    <source>
        <dbReference type="ARBA" id="ARBA00006576"/>
    </source>
</evidence>
<evidence type="ECO:0000256" key="7">
    <source>
        <dbReference type="ARBA" id="ARBA00022833"/>
    </source>
</evidence>
<gene>
    <name evidence="15" type="ORF">KIPB_005504</name>
</gene>
<feature type="binding site" evidence="12">
    <location>
        <position position="92"/>
    </location>
    <ligand>
        <name>Zn(2+)</name>
        <dbReference type="ChEBI" id="CHEBI:29105"/>
        <note>catalytic</note>
    </ligand>
</feature>
<dbReference type="InterPro" id="IPR002125">
    <property type="entry name" value="CMP_dCMP_dom"/>
</dbReference>
<protein>
    <recommendedName>
        <fullName evidence="4 13">Cytidine deaminase</fullName>
        <ecNumber evidence="4 13">3.5.4.5</ecNumber>
    </recommendedName>
    <alternativeName>
        <fullName evidence="8 13">Cytidine aminohydrolase</fullName>
    </alternativeName>
</protein>
<evidence type="ECO:0000313" key="16">
    <source>
        <dbReference type="Proteomes" id="UP000265618"/>
    </source>
</evidence>
<organism evidence="15 16">
    <name type="scientific">Kipferlia bialata</name>
    <dbReference type="NCBI Taxonomy" id="797122"/>
    <lineage>
        <taxon>Eukaryota</taxon>
        <taxon>Metamonada</taxon>
        <taxon>Carpediemonas-like organisms</taxon>
        <taxon>Kipferlia</taxon>
    </lineage>
</organism>
<dbReference type="PANTHER" id="PTHR11644:SF2">
    <property type="entry name" value="CYTIDINE DEAMINASE"/>
    <property type="match status" value="1"/>
</dbReference>
<evidence type="ECO:0000256" key="13">
    <source>
        <dbReference type="RuleBase" id="RU364006"/>
    </source>
</evidence>
<evidence type="ECO:0000256" key="12">
    <source>
        <dbReference type="PIRSR" id="PIRSR606262-3"/>
    </source>
</evidence>
<feature type="active site" description="Proton donor" evidence="10">
    <location>
        <position position="60"/>
    </location>
</feature>
<dbReference type="SUPFAM" id="SSF53927">
    <property type="entry name" value="Cytidine deaminase-like"/>
    <property type="match status" value="1"/>
</dbReference>
<dbReference type="InterPro" id="IPR050202">
    <property type="entry name" value="Cyt/Deoxycyt_deaminase"/>
</dbReference>
<dbReference type="InterPro" id="IPR016192">
    <property type="entry name" value="APOBEC/CMP_deaminase_Zn-bd"/>
</dbReference>
<dbReference type="GO" id="GO:0005829">
    <property type="term" value="C:cytosol"/>
    <property type="evidence" value="ECO:0007669"/>
    <property type="project" value="TreeGrafter"/>
</dbReference>
<reference evidence="15 16" key="1">
    <citation type="journal article" date="2018" name="PLoS ONE">
        <title>The draft genome of Kipferlia bialata reveals reductive genome evolution in fornicate parasites.</title>
        <authorList>
            <person name="Tanifuji G."/>
            <person name="Takabayashi S."/>
            <person name="Kume K."/>
            <person name="Takagi M."/>
            <person name="Nakayama T."/>
            <person name="Kamikawa R."/>
            <person name="Inagaki Y."/>
            <person name="Hashimoto T."/>
        </authorList>
    </citation>
    <scope>NUCLEOTIDE SEQUENCE [LARGE SCALE GENOMIC DNA]</scope>
    <source>
        <strain evidence="15">NY0173</strain>
    </source>
</reference>
<proteinExistence type="inferred from homology"/>
<dbReference type="EMBL" id="BDIP01001294">
    <property type="protein sequence ID" value="GCA62747.1"/>
    <property type="molecule type" value="Genomic_DNA"/>
</dbReference>
<dbReference type="PROSITE" id="PS00903">
    <property type="entry name" value="CYT_DCMP_DEAMINASES_1"/>
    <property type="match status" value="1"/>
</dbReference>
<evidence type="ECO:0000256" key="8">
    <source>
        <dbReference type="ARBA" id="ARBA00032005"/>
    </source>
</evidence>
<comment type="caution">
    <text evidence="15">The sequence shown here is derived from an EMBL/GenBank/DDBJ whole genome shotgun (WGS) entry which is preliminary data.</text>
</comment>
<dbReference type="AlphaFoldDB" id="A0A391NLJ3"/>
<evidence type="ECO:0000256" key="5">
    <source>
        <dbReference type="ARBA" id="ARBA00022723"/>
    </source>
</evidence>
<evidence type="ECO:0000256" key="1">
    <source>
        <dbReference type="ARBA" id="ARBA00001947"/>
    </source>
</evidence>
<feature type="binding site" evidence="12">
    <location>
        <position position="58"/>
    </location>
    <ligand>
        <name>Zn(2+)</name>
        <dbReference type="ChEBI" id="CHEBI:29105"/>
        <note>catalytic</note>
    </ligand>
</feature>
<name>A0A391NLJ3_9EUKA</name>
<evidence type="ECO:0000256" key="9">
    <source>
        <dbReference type="ARBA" id="ARBA00049558"/>
    </source>
</evidence>